<dbReference type="PANTHER" id="PTHR36503">
    <property type="entry name" value="BLR2520 PROTEIN"/>
    <property type="match status" value="1"/>
</dbReference>
<protein>
    <recommendedName>
        <fullName evidence="1">VOC domain-containing protein</fullName>
    </recommendedName>
</protein>
<dbReference type="InterPro" id="IPR029068">
    <property type="entry name" value="Glyas_Bleomycin-R_OHBP_Dase"/>
</dbReference>
<dbReference type="RefSeq" id="WP_182483801.1">
    <property type="nucleotide sequence ID" value="NZ_JACGWU010000001.1"/>
</dbReference>
<dbReference type="EMBL" id="JACGWU010000001">
    <property type="protein sequence ID" value="MBA8828386.1"/>
    <property type="molecule type" value="Genomic_DNA"/>
</dbReference>
<sequence>MSTMIFVNLPIKSLKRSVDFYTKLGFSFNPQFSDERTACMIVSDTIFVMLLENSRFAEFTTKTIVNAHNQVETLNALMYDSRDRVDELLVLALAAGAREPVPAQDHGVMYARQFEDPDGHTWDIGWMDPSTLDAPPAI</sequence>
<gene>
    <name evidence="2" type="ORF">FB555_000457</name>
</gene>
<reference evidence="2 3" key="1">
    <citation type="submission" date="2020-07" db="EMBL/GenBank/DDBJ databases">
        <title>Sequencing the genomes of 1000 actinobacteria strains.</title>
        <authorList>
            <person name="Klenk H.-P."/>
        </authorList>
    </citation>
    <scope>NUCLEOTIDE SEQUENCE [LARGE SCALE GENOMIC DNA]</scope>
    <source>
        <strain evidence="2 3">DSM 23737</strain>
    </source>
</reference>
<dbReference type="AlphaFoldDB" id="A0A7W3JSH4"/>
<dbReference type="SUPFAM" id="SSF54593">
    <property type="entry name" value="Glyoxalase/Bleomycin resistance protein/Dihydroxybiphenyl dioxygenase"/>
    <property type="match status" value="1"/>
</dbReference>
<dbReference type="Pfam" id="PF00903">
    <property type="entry name" value="Glyoxalase"/>
    <property type="match status" value="1"/>
</dbReference>
<keyword evidence="3" id="KW-1185">Reference proteome</keyword>
<comment type="caution">
    <text evidence="2">The sequence shown here is derived from an EMBL/GenBank/DDBJ whole genome shotgun (WGS) entry which is preliminary data.</text>
</comment>
<evidence type="ECO:0000313" key="2">
    <source>
        <dbReference type="EMBL" id="MBA8828386.1"/>
    </source>
</evidence>
<name>A0A7W3JSH4_9MICO</name>
<dbReference type="Gene3D" id="3.10.180.10">
    <property type="entry name" value="2,3-Dihydroxybiphenyl 1,2-Dioxygenase, domain 1"/>
    <property type="match status" value="1"/>
</dbReference>
<organism evidence="2 3">
    <name type="scientific">Alpinimonas psychrophila</name>
    <dbReference type="NCBI Taxonomy" id="748908"/>
    <lineage>
        <taxon>Bacteria</taxon>
        <taxon>Bacillati</taxon>
        <taxon>Actinomycetota</taxon>
        <taxon>Actinomycetes</taxon>
        <taxon>Micrococcales</taxon>
        <taxon>Microbacteriaceae</taxon>
        <taxon>Alpinimonas</taxon>
    </lineage>
</organism>
<dbReference type="PROSITE" id="PS51819">
    <property type="entry name" value="VOC"/>
    <property type="match status" value="1"/>
</dbReference>
<proteinExistence type="predicted"/>
<feature type="domain" description="VOC" evidence="1">
    <location>
        <begin position="3"/>
        <end position="127"/>
    </location>
</feature>
<dbReference type="Proteomes" id="UP000524237">
    <property type="component" value="Unassembled WGS sequence"/>
</dbReference>
<dbReference type="InterPro" id="IPR004360">
    <property type="entry name" value="Glyas_Fos-R_dOase_dom"/>
</dbReference>
<accession>A0A7W3JSH4</accession>
<evidence type="ECO:0000313" key="3">
    <source>
        <dbReference type="Proteomes" id="UP000524237"/>
    </source>
</evidence>
<dbReference type="InterPro" id="IPR037523">
    <property type="entry name" value="VOC_core"/>
</dbReference>
<dbReference type="PANTHER" id="PTHR36503:SF2">
    <property type="entry name" value="BLR2408 PROTEIN"/>
    <property type="match status" value="1"/>
</dbReference>
<evidence type="ECO:0000259" key="1">
    <source>
        <dbReference type="PROSITE" id="PS51819"/>
    </source>
</evidence>